<reference evidence="1 2" key="1">
    <citation type="journal article" date="2018" name="Nat. Genet.">
        <title>The Rosa genome provides new insights in the design of modern roses.</title>
        <authorList>
            <person name="Bendahmane M."/>
        </authorList>
    </citation>
    <scope>NUCLEOTIDE SEQUENCE [LARGE SCALE GENOMIC DNA]</scope>
    <source>
        <strain evidence="2">cv. Old Blush</strain>
    </source>
</reference>
<gene>
    <name evidence="1" type="ORF">RchiOBHm_Chr5g0059061</name>
</gene>
<organism evidence="1 2">
    <name type="scientific">Rosa chinensis</name>
    <name type="common">China rose</name>
    <dbReference type="NCBI Taxonomy" id="74649"/>
    <lineage>
        <taxon>Eukaryota</taxon>
        <taxon>Viridiplantae</taxon>
        <taxon>Streptophyta</taxon>
        <taxon>Embryophyta</taxon>
        <taxon>Tracheophyta</taxon>
        <taxon>Spermatophyta</taxon>
        <taxon>Magnoliopsida</taxon>
        <taxon>eudicotyledons</taxon>
        <taxon>Gunneridae</taxon>
        <taxon>Pentapetalae</taxon>
        <taxon>rosids</taxon>
        <taxon>fabids</taxon>
        <taxon>Rosales</taxon>
        <taxon>Rosaceae</taxon>
        <taxon>Rosoideae</taxon>
        <taxon>Rosoideae incertae sedis</taxon>
        <taxon>Rosa</taxon>
    </lineage>
</organism>
<dbReference type="Proteomes" id="UP000238479">
    <property type="component" value="Chromosome 5"/>
</dbReference>
<evidence type="ECO:0000313" key="2">
    <source>
        <dbReference type="Proteomes" id="UP000238479"/>
    </source>
</evidence>
<sequence length="127" mass="14452">MHLCVLRLISQLLSTYDTVSAILEVLEKSWFWLGAIVTTSLIRFLIMHKSSSIARLMVCCSCFGFFIARDPKLKMKPNYSYSSHPSQEHLLDDALEDDDTRLLSLNLSVPKSPPWMPSCYNLQPATL</sequence>
<accession>A0A2P6QHC3</accession>
<protein>
    <submittedName>
        <fullName evidence="1">Uncharacterized protein</fullName>
    </submittedName>
</protein>
<dbReference type="Gramene" id="PRQ33567">
    <property type="protein sequence ID" value="PRQ33567"/>
    <property type="gene ID" value="RchiOBHm_Chr5g0059061"/>
</dbReference>
<name>A0A2P6QHC3_ROSCH</name>
<evidence type="ECO:0000313" key="1">
    <source>
        <dbReference type="EMBL" id="PRQ33567.1"/>
    </source>
</evidence>
<dbReference type="AlphaFoldDB" id="A0A2P6QHC3"/>
<keyword evidence="2" id="KW-1185">Reference proteome</keyword>
<comment type="caution">
    <text evidence="1">The sequence shown here is derived from an EMBL/GenBank/DDBJ whole genome shotgun (WGS) entry which is preliminary data.</text>
</comment>
<proteinExistence type="predicted"/>
<dbReference type="EMBL" id="PDCK01000043">
    <property type="protein sequence ID" value="PRQ33567.1"/>
    <property type="molecule type" value="Genomic_DNA"/>
</dbReference>